<keyword evidence="2" id="KW-0812">Transmembrane</keyword>
<evidence type="ECO:0000256" key="2">
    <source>
        <dbReference type="SAM" id="Phobius"/>
    </source>
</evidence>
<evidence type="ECO:0000313" key="4">
    <source>
        <dbReference type="Proteomes" id="UP000591131"/>
    </source>
</evidence>
<evidence type="ECO:0000313" key="3">
    <source>
        <dbReference type="EMBL" id="KAF4677675.1"/>
    </source>
</evidence>
<accession>A0A7J6N1E9</accession>
<protein>
    <submittedName>
        <fullName evidence="3">Uncharacterized protein</fullName>
    </submittedName>
</protein>
<dbReference type="Proteomes" id="UP000591131">
    <property type="component" value="Unassembled WGS sequence"/>
</dbReference>
<name>A0A7J6N1E9_PERCH</name>
<feature type="region of interest" description="Disordered" evidence="1">
    <location>
        <begin position="1"/>
        <end position="42"/>
    </location>
</feature>
<reference evidence="3 4" key="1">
    <citation type="submission" date="2020-04" db="EMBL/GenBank/DDBJ databases">
        <title>Perkinsus chesapeaki whole genome sequence.</title>
        <authorList>
            <person name="Bogema D.R."/>
        </authorList>
    </citation>
    <scope>NUCLEOTIDE SEQUENCE [LARGE SCALE GENOMIC DNA]</scope>
    <source>
        <strain evidence="3">ATCC PRA-425</strain>
    </source>
</reference>
<organism evidence="3 4">
    <name type="scientific">Perkinsus chesapeaki</name>
    <name type="common">Clam parasite</name>
    <name type="synonym">Perkinsus andrewsi</name>
    <dbReference type="NCBI Taxonomy" id="330153"/>
    <lineage>
        <taxon>Eukaryota</taxon>
        <taxon>Sar</taxon>
        <taxon>Alveolata</taxon>
        <taxon>Perkinsozoa</taxon>
        <taxon>Perkinsea</taxon>
        <taxon>Perkinsida</taxon>
        <taxon>Perkinsidae</taxon>
        <taxon>Perkinsus</taxon>
    </lineage>
</organism>
<feature type="compositionally biased region" description="Basic and acidic residues" evidence="1">
    <location>
        <begin position="71"/>
        <end position="88"/>
    </location>
</feature>
<feature type="transmembrane region" description="Helical" evidence="2">
    <location>
        <begin position="192"/>
        <end position="209"/>
    </location>
</feature>
<dbReference type="EMBL" id="JAAPAO010000010">
    <property type="protein sequence ID" value="KAF4677675.1"/>
    <property type="molecule type" value="Genomic_DNA"/>
</dbReference>
<keyword evidence="2" id="KW-1133">Transmembrane helix</keyword>
<gene>
    <name evidence="3" type="ORF">FOL47_000137</name>
</gene>
<feature type="region of interest" description="Disordered" evidence="1">
    <location>
        <begin position="61"/>
        <end position="100"/>
    </location>
</feature>
<comment type="caution">
    <text evidence="3">The sequence shown here is derived from an EMBL/GenBank/DDBJ whole genome shotgun (WGS) entry which is preliminary data.</text>
</comment>
<keyword evidence="2" id="KW-0472">Membrane</keyword>
<evidence type="ECO:0000256" key="1">
    <source>
        <dbReference type="SAM" id="MobiDB-lite"/>
    </source>
</evidence>
<dbReference type="AlphaFoldDB" id="A0A7J6N1E9"/>
<proteinExistence type="predicted"/>
<keyword evidence="4" id="KW-1185">Reference proteome</keyword>
<sequence length="214" mass="23922">MSSFDDLEGFPDAPMESPASMVDGRRSVKLTGELREQMRRNSRNRAILAMEFDEEEEDLGDLLCIAGGEPARGHDTEDKVSNDDKSSSKESSSSSDHTKERDYLKKYRKLKVRMHERDHELKNLHASLISSGIVVGSQGQLKYKTADGRLEALPSLKMMPLSGIAVLGISKETAEDTAKVEAEQRAIRVKKIIFLVIMFSIICALPFIAHDWLV</sequence>